<evidence type="ECO:0000256" key="1">
    <source>
        <dbReference type="SAM" id="Phobius"/>
    </source>
</evidence>
<name>A0ABV2LES9_9BACL</name>
<keyword evidence="1" id="KW-1133">Transmembrane helix</keyword>
<proteinExistence type="predicted"/>
<keyword evidence="1" id="KW-0472">Membrane</keyword>
<gene>
    <name evidence="2" type="ORF">ABID52_000673</name>
</gene>
<reference evidence="2 3" key="1">
    <citation type="submission" date="2024-06" db="EMBL/GenBank/DDBJ databases">
        <title>Genomic Encyclopedia of Type Strains, Phase IV (KMG-IV): sequencing the most valuable type-strain genomes for metagenomic binning, comparative biology and taxonomic classification.</title>
        <authorList>
            <person name="Goeker M."/>
        </authorList>
    </citation>
    <scope>NUCLEOTIDE SEQUENCE [LARGE SCALE GENOMIC DNA]</scope>
    <source>
        <strain evidence="2 3">DSM 100124</strain>
    </source>
</reference>
<sequence>MNKYGIASVVMFLFSMTVFVYDFDSLGLIGMSFPIVILGGWVLPIVGLVAAYKSNSGTLKVVGYIGNSINIFYSVGLPFAAWLFWNQ</sequence>
<dbReference type="RefSeq" id="WP_198768330.1">
    <property type="nucleotide sequence ID" value="NZ_JAEACF010000001.1"/>
</dbReference>
<evidence type="ECO:0000313" key="3">
    <source>
        <dbReference type="Proteomes" id="UP001549097"/>
    </source>
</evidence>
<feature type="transmembrane region" description="Helical" evidence="1">
    <location>
        <begin position="64"/>
        <end position="85"/>
    </location>
</feature>
<protein>
    <submittedName>
        <fullName evidence="2">Uncharacterized protein</fullName>
    </submittedName>
</protein>
<dbReference type="Proteomes" id="UP001549097">
    <property type="component" value="Unassembled WGS sequence"/>
</dbReference>
<feature type="transmembrane region" description="Helical" evidence="1">
    <location>
        <begin position="35"/>
        <end position="52"/>
    </location>
</feature>
<organism evidence="2 3">
    <name type="scientific">Fictibacillus halophilus</name>
    <dbReference type="NCBI Taxonomy" id="1610490"/>
    <lineage>
        <taxon>Bacteria</taxon>
        <taxon>Bacillati</taxon>
        <taxon>Bacillota</taxon>
        <taxon>Bacilli</taxon>
        <taxon>Bacillales</taxon>
        <taxon>Fictibacillaceae</taxon>
        <taxon>Fictibacillus</taxon>
    </lineage>
</organism>
<accession>A0ABV2LES9</accession>
<evidence type="ECO:0000313" key="2">
    <source>
        <dbReference type="EMBL" id="MET3727092.1"/>
    </source>
</evidence>
<comment type="caution">
    <text evidence="2">The sequence shown here is derived from an EMBL/GenBank/DDBJ whole genome shotgun (WGS) entry which is preliminary data.</text>
</comment>
<feature type="transmembrane region" description="Helical" evidence="1">
    <location>
        <begin position="6"/>
        <end position="23"/>
    </location>
</feature>
<keyword evidence="1" id="KW-0812">Transmembrane</keyword>
<keyword evidence="3" id="KW-1185">Reference proteome</keyword>
<dbReference type="EMBL" id="JBEPMP010000001">
    <property type="protein sequence ID" value="MET3727092.1"/>
    <property type="molecule type" value="Genomic_DNA"/>
</dbReference>